<evidence type="ECO:0000313" key="4">
    <source>
        <dbReference type="EMBL" id="TSE21159.1"/>
    </source>
</evidence>
<dbReference type="Proteomes" id="UP000295536">
    <property type="component" value="Unassembled WGS sequence"/>
</dbReference>
<dbReference type="AlphaFoldDB" id="A0A4R3L900"/>
<feature type="transmembrane region" description="Helical" evidence="1">
    <location>
        <begin position="58"/>
        <end position="79"/>
    </location>
</feature>
<gene>
    <name evidence="3" type="ORF">EDC36_11397</name>
    <name evidence="4" type="ORF">Tigna_01797</name>
</gene>
<keyword evidence="1" id="KW-0472">Membrane</keyword>
<dbReference type="Proteomes" id="UP000315577">
    <property type="component" value="Unassembled WGS sequence"/>
</dbReference>
<feature type="domain" description="VanZ-like" evidence="2">
    <location>
        <begin position="33"/>
        <end position="140"/>
    </location>
</feature>
<dbReference type="Pfam" id="PF04892">
    <property type="entry name" value="VanZ"/>
    <property type="match status" value="1"/>
</dbReference>
<feature type="transmembrane region" description="Helical" evidence="1">
    <location>
        <begin position="224"/>
        <end position="242"/>
    </location>
</feature>
<evidence type="ECO:0000313" key="3">
    <source>
        <dbReference type="EMBL" id="TCS96139.1"/>
    </source>
</evidence>
<dbReference type="OrthoDB" id="9780818at2"/>
<organism evidence="3 5">
    <name type="scientific">Tepidimonas ignava</name>
    <dbReference type="NCBI Taxonomy" id="114249"/>
    <lineage>
        <taxon>Bacteria</taxon>
        <taxon>Pseudomonadati</taxon>
        <taxon>Pseudomonadota</taxon>
        <taxon>Betaproteobacteria</taxon>
        <taxon>Burkholderiales</taxon>
        <taxon>Tepidimonas</taxon>
    </lineage>
</organism>
<feature type="transmembrane region" description="Helical" evidence="1">
    <location>
        <begin position="91"/>
        <end position="112"/>
    </location>
</feature>
<keyword evidence="6" id="KW-1185">Reference proteome</keyword>
<keyword evidence="1" id="KW-1133">Transmembrane helix</keyword>
<feature type="transmembrane region" description="Helical" evidence="1">
    <location>
        <begin position="20"/>
        <end position="38"/>
    </location>
</feature>
<feature type="transmembrane region" description="Helical" evidence="1">
    <location>
        <begin position="277"/>
        <end position="298"/>
    </location>
</feature>
<keyword evidence="1" id="KW-0812">Transmembrane</keyword>
<evidence type="ECO:0000313" key="5">
    <source>
        <dbReference type="Proteomes" id="UP000295536"/>
    </source>
</evidence>
<feature type="transmembrane region" description="Helical" evidence="1">
    <location>
        <begin position="351"/>
        <end position="369"/>
    </location>
</feature>
<accession>A0A4R3L900</accession>
<sequence length="380" mass="40947">MRPRSAMPSHGTGPHLSLAWPLWLGYALLVVYASLYPFEGWRDQGVAPWAFLAAPWPRYWTAFDVVSNLVGYLPLGWLTTVALGRSGAARLAWWGGVVAPTLLALGLEAAQTYLPRRVPSQADVVLNAAGALLGATLAAWLLRERWLMPWVQFRRDWQRPGAQAAWALLLLWPAAVLAPTPVPFGTGHFGPAVQAALGDLLQDTLWQGWLPPPADATASPLGEAVLVALALAVPLLLGYASVRRRWQRAVWAAALGVVALALGTLTAALALGPAHASAWLTAPVRLGLALAAALAVLALPLGGRVAALGCVLMATALLVQLNRVAEPAYLVEWLRPWRDARYVHLHGLLRWWGWAWPVLAAWVAARLALLPAPSTYNRQP</sequence>
<proteinExistence type="predicted"/>
<feature type="transmembrane region" description="Helical" evidence="1">
    <location>
        <begin position="124"/>
        <end position="142"/>
    </location>
</feature>
<evidence type="ECO:0000313" key="6">
    <source>
        <dbReference type="Proteomes" id="UP000315577"/>
    </source>
</evidence>
<reference evidence="4 6" key="2">
    <citation type="submission" date="2019-07" db="EMBL/GenBank/DDBJ databases">
        <title>Tepidimonas ignava SPS-1037 draft genome.</title>
        <authorList>
            <person name="Da Costa M.S."/>
            <person name="Froufe H.J.C."/>
            <person name="Egas C."/>
            <person name="Albuquerque L."/>
        </authorList>
    </citation>
    <scope>NUCLEOTIDE SEQUENCE [LARGE SCALE GENOMIC DNA]</scope>
    <source>
        <strain evidence="4 6">SPS-1037</strain>
    </source>
</reference>
<feature type="transmembrane region" description="Helical" evidence="1">
    <location>
        <begin position="249"/>
        <end position="271"/>
    </location>
</feature>
<reference evidence="3 5" key="1">
    <citation type="submission" date="2019-03" db="EMBL/GenBank/DDBJ databases">
        <title>Genomic Encyclopedia of Type Strains, Phase IV (KMG-IV): sequencing the most valuable type-strain genomes for metagenomic binning, comparative biology and taxonomic classification.</title>
        <authorList>
            <person name="Goeker M."/>
        </authorList>
    </citation>
    <scope>NUCLEOTIDE SEQUENCE [LARGE SCALE GENOMIC DNA]</scope>
    <source>
        <strain evidence="3 5">DSM 12034</strain>
    </source>
</reference>
<dbReference type="EMBL" id="SMAH01000013">
    <property type="protein sequence ID" value="TCS96139.1"/>
    <property type="molecule type" value="Genomic_DNA"/>
</dbReference>
<dbReference type="RefSeq" id="WP_132963226.1">
    <property type="nucleotide sequence ID" value="NZ_JBKBMZ010000013.1"/>
</dbReference>
<evidence type="ECO:0000256" key="1">
    <source>
        <dbReference type="SAM" id="Phobius"/>
    </source>
</evidence>
<name>A0A4R3L900_9BURK</name>
<dbReference type="InterPro" id="IPR006976">
    <property type="entry name" value="VanZ-like"/>
</dbReference>
<evidence type="ECO:0000259" key="2">
    <source>
        <dbReference type="Pfam" id="PF04892"/>
    </source>
</evidence>
<protein>
    <submittedName>
        <fullName evidence="3">VanZ like protein</fullName>
    </submittedName>
</protein>
<feature type="transmembrane region" description="Helical" evidence="1">
    <location>
        <begin position="163"/>
        <end position="182"/>
    </location>
</feature>
<dbReference type="EMBL" id="VJNC01000011">
    <property type="protein sequence ID" value="TSE21159.1"/>
    <property type="molecule type" value="Genomic_DNA"/>
</dbReference>
<comment type="caution">
    <text evidence="3">The sequence shown here is derived from an EMBL/GenBank/DDBJ whole genome shotgun (WGS) entry which is preliminary data.</text>
</comment>